<feature type="domain" description="Glycosyl hydrolase family 95 catalytic" evidence="3">
    <location>
        <begin position="366"/>
        <end position="718"/>
    </location>
</feature>
<dbReference type="InterPro" id="IPR027414">
    <property type="entry name" value="GH95_N_dom"/>
</dbReference>
<feature type="domain" description="Glycosyl hydrolase family 95 N-terminal" evidence="2">
    <location>
        <begin position="61"/>
        <end position="311"/>
    </location>
</feature>
<dbReference type="Gene3D" id="2.60.40.1180">
    <property type="entry name" value="Golgi alpha-mannosidase II"/>
    <property type="match status" value="1"/>
</dbReference>
<sequence length="1079" mass="117232">MKIRKLRKMAATTALFSLVATALLASGVPSISRVSATEAGGTEIPVLKTGNWDDLKFNWTTPASGNDFNGAPVGNGYFGAKVSGGVASEILQLSDKTFHSGEPFNNYVPARQTALNTTRSLLAQADTATTVTYREDKLKAAETAATGMWGSTQLAEFLPIGRIVLDVPNTTGYTDYNRELHLDKSMVTTKYKVGNTTYTREVFASNPDRVMVIRMTNDGGLPMSMTAKMTLPAEMNTHGTVSSSGNEIQMTGTAPYDEYASQWATGRGMTFDARLRVRTTGGTITATGGNLNISGATVIELLYADATSYKDPFTNPNPSQGGNLPTPIVNGIMNAAFAKTYTQLLDAHQTDYRSLFRRLWTEVNGNSGSSRPYTLTYQYARYVSIAASRENTFDRPFNENGMWQKEWRPTSYGAHFFNENVEKMYGLIETGNLSENGDPLWKYIKNLAINGAKTAQSDFGFDGWMVPHASDVWAKTELSAGDNEWAIWPTGGMWLMFNVYDHYRFTHDISFLRNTAFPLMKGSAEFALDLLVTNKDGYLVTSPSTSPEAKYVLSDGTHIAVSQGSTIDMTVIRELFENILEAGNILGANSPSDVDLRGRIQTALPLLLPYQIASNGELKEWNNDYVNSDPSHRHASHLIGVGFLDQITKRDTPTLFDAVKVSLTDRGTGGYHPDSAYMWARLNEGDKAISVADVYPTGQYVNEWQVKGAYYPELFVQSHLDNIDILPALPSSWTTGSFSGIKARGGFEVGVSWSQSRATSIQVKSLDGTRAKLSYLNINGASVVDQSGTPVTYTVVDNNQIEFNTTVGSTYTITAIPPSPTIVKVDDRDASVTYSGTWSTYNHASDYLGTEKYSGTAGDYAQFTFTGTSIKFISMKQPNMGIVDVYVDGVLDQANVDMYAPSAIKQAVVYTKTGLSNASHTIKVVNKGTKNPASSGTYAAVDAFEYVIPVTTTVKVDDQDSSVTYSGAWSTYSGAADYLGTEKYSGAAGAYAQFTFTGTSVKFISMTQPNMGIVDVYIDGVLDQGNIDLYASTVTKQVVAYTKTGLTNASHTIKVVVKGTKNPASSGTYGAVDAFEYTN</sequence>
<reference evidence="5" key="1">
    <citation type="submission" date="2016-05" db="EMBL/GenBank/DDBJ databases">
        <title>Paenibacillus oryzae. sp. nov., isolated from the rice root.</title>
        <authorList>
            <person name="Zhang J."/>
            <person name="Zhang X."/>
        </authorList>
    </citation>
    <scope>NUCLEOTIDE SEQUENCE [LARGE SCALE GENOMIC DNA]</scope>
    <source>
        <strain evidence="5">KCTC13222</strain>
    </source>
</reference>
<evidence type="ECO:0000313" key="4">
    <source>
        <dbReference type="EMBL" id="OCT10764.1"/>
    </source>
</evidence>
<dbReference type="EMBL" id="LYPC01000030">
    <property type="protein sequence ID" value="OCT10764.1"/>
    <property type="molecule type" value="Genomic_DNA"/>
</dbReference>
<dbReference type="Pfam" id="PF22124">
    <property type="entry name" value="Glyco_hydro_95_cat"/>
    <property type="match status" value="1"/>
</dbReference>
<dbReference type="InterPro" id="IPR054363">
    <property type="entry name" value="GH95_cat"/>
</dbReference>
<evidence type="ECO:0000313" key="5">
    <source>
        <dbReference type="Proteomes" id="UP000093309"/>
    </source>
</evidence>
<dbReference type="Proteomes" id="UP000093309">
    <property type="component" value="Unassembled WGS sequence"/>
</dbReference>
<dbReference type="PANTHER" id="PTHR31084:SF0">
    <property type="entry name" value="ALPHA-L-FUCOSIDASE 2"/>
    <property type="match status" value="1"/>
</dbReference>
<protein>
    <submittedName>
        <fullName evidence="4">Uncharacterized protein</fullName>
    </submittedName>
</protein>
<feature type="signal peptide" evidence="1">
    <location>
        <begin position="1"/>
        <end position="25"/>
    </location>
</feature>
<dbReference type="AlphaFoldDB" id="A0A1C0ZRT7"/>
<evidence type="ECO:0000256" key="1">
    <source>
        <dbReference type="SAM" id="SignalP"/>
    </source>
</evidence>
<dbReference type="Gene3D" id="2.60.120.260">
    <property type="entry name" value="Galactose-binding domain-like"/>
    <property type="match status" value="2"/>
</dbReference>
<dbReference type="STRING" id="512399.A8709_23310"/>
<evidence type="ECO:0000259" key="2">
    <source>
        <dbReference type="Pfam" id="PF14498"/>
    </source>
</evidence>
<keyword evidence="1" id="KW-0732">Signal</keyword>
<dbReference type="InterPro" id="IPR012341">
    <property type="entry name" value="6hp_glycosidase-like_sf"/>
</dbReference>
<keyword evidence="5" id="KW-1185">Reference proteome</keyword>
<comment type="caution">
    <text evidence="4">The sequence shown here is derived from an EMBL/GenBank/DDBJ whole genome shotgun (WGS) entry which is preliminary data.</text>
</comment>
<evidence type="ECO:0000259" key="3">
    <source>
        <dbReference type="Pfam" id="PF22124"/>
    </source>
</evidence>
<name>A0A1C0ZRT7_9BACL</name>
<dbReference type="GO" id="GO:0004560">
    <property type="term" value="F:alpha-L-fucosidase activity"/>
    <property type="evidence" value="ECO:0007669"/>
    <property type="project" value="TreeGrafter"/>
</dbReference>
<accession>A0A1C0ZRT7</accession>
<dbReference type="RefSeq" id="WP_065859302.1">
    <property type="nucleotide sequence ID" value="NZ_LYPC01000030.1"/>
</dbReference>
<dbReference type="SUPFAM" id="SSF48208">
    <property type="entry name" value="Six-hairpin glycosidases"/>
    <property type="match status" value="1"/>
</dbReference>
<proteinExistence type="predicted"/>
<dbReference type="InterPro" id="IPR008928">
    <property type="entry name" value="6-hairpin_glycosidase_sf"/>
</dbReference>
<gene>
    <name evidence="4" type="ORF">A8709_23310</name>
</gene>
<dbReference type="GO" id="GO:0005975">
    <property type="term" value="P:carbohydrate metabolic process"/>
    <property type="evidence" value="ECO:0007669"/>
    <property type="project" value="InterPro"/>
</dbReference>
<dbReference type="InterPro" id="IPR013780">
    <property type="entry name" value="Glyco_hydro_b"/>
</dbReference>
<dbReference type="Gene3D" id="1.50.10.10">
    <property type="match status" value="1"/>
</dbReference>
<dbReference type="PANTHER" id="PTHR31084">
    <property type="entry name" value="ALPHA-L-FUCOSIDASE 2"/>
    <property type="match status" value="1"/>
</dbReference>
<dbReference type="Gene3D" id="2.70.98.50">
    <property type="entry name" value="putative glycoside hydrolase family protein from bacillus halodurans"/>
    <property type="match status" value="1"/>
</dbReference>
<organism evidence="4 5">
    <name type="scientific">Paenibacillus pectinilyticus</name>
    <dbReference type="NCBI Taxonomy" id="512399"/>
    <lineage>
        <taxon>Bacteria</taxon>
        <taxon>Bacillati</taxon>
        <taxon>Bacillota</taxon>
        <taxon>Bacilli</taxon>
        <taxon>Bacillales</taxon>
        <taxon>Paenibacillaceae</taxon>
        <taxon>Paenibacillus</taxon>
    </lineage>
</organism>
<dbReference type="OrthoDB" id="9804511at2"/>
<feature type="chain" id="PRO_5008649439" evidence="1">
    <location>
        <begin position="26"/>
        <end position="1079"/>
    </location>
</feature>
<dbReference type="Pfam" id="PF14498">
    <property type="entry name" value="Glyco_hyd_65N_2"/>
    <property type="match status" value="1"/>
</dbReference>